<dbReference type="Proteomes" id="UP000583929">
    <property type="component" value="Unassembled WGS sequence"/>
</dbReference>
<evidence type="ECO:0000313" key="2">
    <source>
        <dbReference type="EMBL" id="KAF4394432.1"/>
    </source>
</evidence>
<dbReference type="AlphaFoldDB" id="A0A7J6HGJ9"/>
<keyword evidence="3" id="KW-1185">Reference proteome</keyword>
<sequence>MEKYNSNSSSMTKPINSSPNSEYYSEESGWTAYFQDFSNNNNNNNNIDHKNDDDDEEGSLISYGSSLVSDAASYAAWKISNQRDHHNLQFPAGTNPSIAAGGSRPPPKKLTFKRTRTKVISSDDSLEDTASSPVNSPKVGDLKRAIDMKNKHAGDHFLENNSLGKRGGTLEYYSEMQGSEERSVVDFNEPINECIDLKKRGLCLVPMSMLVNYLG</sequence>
<feature type="region of interest" description="Disordered" evidence="1">
    <location>
        <begin position="121"/>
        <end position="140"/>
    </location>
</feature>
<feature type="compositionally biased region" description="Polar residues" evidence="1">
    <location>
        <begin position="121"/>
        <end position="135"/>
    </location>
</feature>
<protein>
    <submittedName>
        <fullName evidence="2">Uncharacterized protein</fullName>
    </submittedName>
</protein>
<dbReference type="PANTHER" id="PTHR33974:SF2">
    <property type="entry name" value="VASCULAR-RELATED UNKNOWN PROTEIN 1"/>
    <property type="match status" value="1"/>
</dbReference>
<accession>A0A7J6HGJ9</accession>
<reference evidence="2 3" key="1">
    <citation type="journal article" date="2020" name="bioRxiv">
        <title>Sequence and annotation of 42 cannabis genomes reveals extensive copy number variation in cannabinoid synthesis and pathogen resistance genes.</title>
        <authorList>
            <person name="Mckernan K.J."/>
            <person name="Helbert Y."/>
            <person name="Kane L.T."/>
            <person name="Ebling H."/>
            <person name="Zhang L."/>
            <person name="Liu B."/>
            <person name="Eaton Z."/>
            <person name="Mclaughlin S."/>
            <person name="Kingan S."/>
            <person name="Baybayan P."/>
            <person name="Concepcion G."/>
            <person name="Jordan M."/>
            <person name="Riva A."/>
            <person name="Barbazuk W."/>
            <person name="Harkins T."/>
        </authorList>
    </citation>
    <scope>NUCLEOTIDE SEQUENCE [LARGE SCALE GENOMIC DNA]</scope>
    <source>
        <strain evidence="3">cv. Jamaican Lion 4</strain>
        <tissue evidence="2">Leaf</tissue>
    </source>
</reference>
<dbReference type="InterPro" id="IPR039280">
    <property type="entry name" value="VUP"/>
</dbReference>
<name>A0A7J6HGJ9_CANSA</name>
<feature type="compositionally biased region" description="Low complexity" evidence="1">
    <location>
        <begin position="16"/>
        <end position="28"/>
    </location>
</feature>
<feature type="region of interest" description="Disordered" evidence="1">
    <location>
        <begin position="1"/>
        <end position="61"/>
    </location>
</feature>
<evidence type="ECO:0000256" key="1">
    <source>
        <dbReference type="SAM" id="MobiDB-lite"/>
    </source>
</evidence>
<dbReference type="PANTHER" id="PTHR33974">
    <property type="entry name" value="VASCULAR-RELATED UNKNOWN PROTEIN 1-RELATED"/>
    <property type="match status" value="1"/>
</dbReference>
<comment type="caution">
    <text evidence="2">The sequence shown here is derived from an EMBL/GenBank/DDBJ whole genome shotgun (WGS) entry which is preliminary data.</text>
</comment>
<dbReference type="EMBL" id="JAATIQ010000045">
    <property type="protein sequence ID" value="KAF4394432.1"/>
    <property type="molecule type" value="Genomic_DNA"/>
</dbReference>
<organism evidence="2 3">
    <name type="scientific">Cannabis sativa</name>
    <name type="common">Hemp</name>
    <name type="synonym">Marijuana</name>
    <dbReference type="NCBI Taxonomy" id="3483"/>
    <lineage>
        <taxon>Eukaryota</taxon>
        <taxon>Viridiplantae</taxon>
        <taxon>Streptophyta</taxon>
        <taxon>Embryophyta</taxon>
        <taxon>Tracheophyta</taxon>
        <taxon>Spermatophyta</taxon>
        <taxon>Magnoliopsida</taxon>
        <taxon>eudicotyledons</taxon>
        <taxon>Gunneridae</taxon>
        <taxon>Pentapetalae</taxon>
        <taxon>rosids</taxon>
        <taxon>fabids</taxon>
        <taxon>Rosales</taxon>
        <taxon>Cannabaceae</taxon>
        <taxon>Cannabis</taxon>
    </lineage>
</organism>
<feature type="compositionally biased region" description="Polar residues" evidence="1">
    <location>
        <begin position="1"/>
        <end position="15"/>
    </location>
</feature>
<dbReference type="GO" id="GO:0010089">
    <property type="term" value="P:xylem development"/>
    <property type="evidence" value="ECO:0007669"/>
    <property type="project" value="InterPro"/>
</dbReference>
<proteinExistence type="predicted"/>
<gene>
    <name evidence="2" type="ORF">G4B88_018582</name>
</gene>
<evidence type="ECO:0000313" key="3">
    <source>
        <dbReference type="Proteomes" id="UP000583929"/>
    </source>
</evidence>